<comment type="caution">
    <text evidence="7">The sequence shown here is derived from an EMBL/GenBank/DDBJ whole genome shotgun (WGS) entry which is preliminary data.</text>
</comment>
<evidence type="ECO:0000256" key="3">
    <source>
        <dbReference type="ARBA" id="ARBA00022676"/>
    </source>
</evidence>
<evidence type="ECO:0000256" key="4">
    <source>
        <dbReference type="ARBA" id="ARBA00022679"/>
    </source>
</evidence>
<accession>A0A6I4VVE9</accession>
<evidence type="ECO:0000313" key="7">
    <source>
        <dbReference type="EMBL" id="MXQ53806.1"/>
    </source>
</evidence>
<keyword evidence="3" id="KW-0328">Glycosyltransferase</keyword>
<dbReference type="AlphaFoldDB" id="A0A6I4VVE9"/>
<dbReference type="GO" id="GO:0009247">
    <property type="term" value="P:glycolipid biosynthetic process"/>
    <property type="evidence" value="ECO:0007669"/>
    <property type="project" value="InterPro"/>
</dbReference>
<proteinExistence type="inferred from homology"/>
<feature type="domain" description="Diacylglycerol glucosyltransferase N-terminal" evidence="6">
    <location>
        <begin position="15"/>
        <end position="180"/>
    </location>
</feature>
<dbReference type="Proteomes" id="UP000430692">
    <property type="component" value="Unassembled WGS sequence"/>
</dbReference>
<organism evidence="7 8">
    <name type="scientific">Shimazuella alba</name>
    <dbReference type="NCBI Taxonomy" id="2690964"/>
    <lineage>
        <taxon>Bacteria</taxon>
        <taxon>Bacillati</taxon>
        <taxon>Bacillota</taxon>
        <taxon>Bacilli</taxon>
        <taxon>Bacillales</taxon>
        <taxon>Thermoactinomycetaceae</taxon>
        <taxon>Shimazuella</taxon>
    </lineage>
</organism>
<name>A0A6I4VVE9_9BACL</name>
<dbReference type="Pfam" id="PF06925">
    <property type="entry name" value="MGDG_synth"/>
    <property type="match status" value="1"/>
</dbReference>
<evidence type="ECO:0000313" key="8">
    <source>
        <dbReference type="Proteomes" id="UP000430692"/>
    </source>
</evidence>
<comment type="subcellular location">
    <subcellularLocation>
        <location evidence="1">Membrane</location>
    </subcellularLocation>
</comment>
<dbReference type="EMBL" id="WUUL01000005">
    <property type="protein sequence ID" value="MXQ53806.1"/>
    <property type="molecule type" value="Genomic_DNA"/>
</dbReference>
<evidence type="ECO:0008006" key="9">
    <source>
        <dbReference type="Google" id="ProtNLM"/>
    </source>
</evidence>
<dbReference type="GO" id="GO:0016020">
    <property type="term" value="C:membrane"/>
    <property type="evidence" value="ECO:0007669"/>
    <property type="project" value="UniProtKB-SubCell"/>
</dbReference>
<gene>
    <name evidence="7" type="ORF">GSM42_08725</name>
</gene>
<dbReference type="Gene3D" id="3.40.50.2000">
    <property type="entry name" value="Glycogen Phosphorylase B"/>
    <property type="match status" value="1"/>
</dbReference>
<evidence type="ECO:0000256" key="2">
    <source>
        <dbReference type="ARBA" id="ARBA00006962"/>
    </source>
</evidence>
<keyword evidence="8" id="KW-1185">Reference proteome</keyword>
<dbReference type="Pfam" id="PF04101">
    <property type="entry name" value="Glyco_tran_28_C"/>
    <property type="match status" value="1"/>
</dbReference>
<evidence type="ECO:0000256" key="1">
    <source>
        <dbReference type="ARBA" id="ARBA00004370"/>
    </source>
</evidence>
<evidence type="ECO:0000259" key="6">
    <source>
        <dbReference type="Pfam" id="PF06925"/>
    </source>
</evidence>
<evidence type="ECO:0000259" key="5">
    <source>
        <dbReference type="Pfam" id="PF04101"/>
    </source>
</evidence>
<reference evidence="7 8" key="1">
    <citation type="submission" date="2019-12" db="EMBL/GenBank/DDBJ databases">
        <title>Whole-genome analyses of novel actinobacteria.</title>
        <authorList>
            <person name="Sahin N."/>
            <person name="Saygin H."/>
        </authorList>
    </citation>
    <scope>NUCLEOTIDE SEQUENCE [LARGE SCALE GENOMIC DNA]</scope>
    <source>
        <strain evidence="7 8">KC615</strain>
    </source>
</reference>
<dbReference type="InterPro" id="IPR050519">
    <property type="entry name" value="Glycosyltransf_28_UgtP"/>
</dbReference>
<dbReference type="InterPro" id="IPR007235">
    <property type="entry name" value="Glyco_trans_28_C"/>
</dbReference>
<protein>
    <recommendedName>
        <fullName evidence="9">Processive 1,2-diacylglycerol beta-glucosyltransferase</fullName>
    </recommendedName>
</protein>
<dbReference type="SUPFAM" id="SSF53756">
    <property type="entry name" value="UDP-Glycosyltransferase/glycogen phosphorylase"/>
    <property type="match status" value="1"/>
</dbReference>
<sequence length="372" mass="42522">MERVLLLSLGFGMGHNAAAKALETQFHQTGAITDTIDLLQLIPKTFHPLLQSGYQGMLVKFPSLYHLLYDWTYQFRLVRYVSKEFVEKVGLTIRGKILSRLEQFQPTKIVTTHPFSLLLLPTEWEVVPTIGVVTDYELHPMWLVELPDILCVPKKMLKRNIIDRLRWRSGVKVLETGLPIEPKYYESTCKQDARTSLSLPLYDPVILVMGGGFGLGPLEQVVDELDALSHMQFVILTGSNESLYDRLKRKRYGDHIRLEQYRSDMELFMAAADLLVTKPGGVTITEALAKQLPMLLFEAFPGQEEANQQYLVHHRVAFKTRPDTVCLQIEKFFQSRMYQQKEVDRFLPIASPDAAKRIVQATLGMGRSKILV</sequence>
<dbReference type="InterPro" id="IPR009695">
    <property type="entry name" value="Diacylglyc_glucosyltr_N"/>
</dbReference>
<dbReference type="GO" id="GO:0016758">
    <property type="term" value="F:hexosyltransferase activity"/>
    <property type="evidence" value="ECO:0007669"/>
    <property type="project" value="InterPro"/>
</dbReference>
<dbReference type="RefSeq" id="WP_160801166.1">
    <property type="nucleotide sequence ID" value="NZ_WUUL01000005.1"/>
</dbReference>
<comment type="similarity">
    <text evidence="2">Belongs to the glycosyltransferase 28 family.</text>
</comment>
<feature type="domain" description="Glycosyl transferase family 28 C-terminal" evidence="5">
    <location>
        <begin position="205"/>
        <end position="320"/>
    </location>
</feature>
<dbReference type="PANTHER" id="PTHR43025">
    <property type="entry name" value="MONOGALACTOSYLDIACYLGLYCEROL SYNTHASE"/>
    <property type="match status" value="1"/>
</dbReference>
<keyword evidence="4" id="KW-0808">Transferase</keyword>
<dbReference type="PANTHER" id="PTHR43025:SF3">
    <property type="entry name" value="MONOGALACTOSYLDIACYLGLYCEROL SYNTHASE 1, CHLOROPLASTIC"/>
    <property type="match status" value="1"/>
</dbReference>